<organism evidence="2 3">
    <name type="scientific">Peiella sedimenti</name>
    <dbReference type="NCBI Taxonomy" id="3061083"/>
    <lineage>
        <taxon>Bacteria</taxon>
        <taxon>Pseudomonadati</taxon>
        <taxon>Pseudomonadota</taxon>
        <taxon>Alphaproteobacteria</taxon>
        <taxon>Caulobacterales</taxon>
        <taxon>Caulobacteraceae</taxon>
        <taxon>Peiella</taxon>
    </lineage>
</organism>
<evidence type="ECO:0008006" key="4">
    <source>
        <dbReference type="Google" id="ProtNLM"/>
    </source>
</evidence>
<sequence>MTDEHTPAQPFIGPIPTFAQRPHRSELWCRARQDYLAGDSAPVVAERYGLSERSLRRRASVQGWRRVDVQPPSEPDILPSAPAEDSVQGSDPDPEAEALKASPSRTGFRAYAFRRACEAAADDHLNEAAAWLKLQRLAEQVQLPPQDKPAADEAFAKLMIWLAKPRRSGGAI</sequence>
<dbReference type="RefSeq" id="WP_302109062.1">
    <property type="nucleotide sequence ID" value="NZ_JAUKTR010000001.1"/>
</dbReference>
<feature type="region of interest" description="Disordered" evidence="1">
    <location>
        <begin position="66"/>
        <end position="102"/>
    </location>
</feature>
<evidence type="ECO:0000313" key="2">
    <source>
        <dbReference type="EMBL" id="MDO1558659.1"/>
    </source>
</evidence>
<keyword evidence="3" id="KW-1185">Reference proteome</keyword>
<reference evidence="2" key="1">
    <citation type="submission" date="2023-07" db="EMBL/GenBank/DDBJ databases">
        <title>Brevundimonas soil sp. nov., isolated from the soil of chemical plant.</title>
        <authorList>
            <person name="Wu N."/>
        </authorList>
    </citation>
    <scope>NUCLEOTIDE SEQUENCE</scope>
    <source>
        <strain evidence="2">XZ-24</strain>
    </source>
</reference>
<evidence type="ECO:0000313" key="3">
    <source>
        <dbReference type="Proteomes" id="UP001169063"/>
    </source>
</evidence>
<dbReference type="Proteomes" id="UP001169063">
    <property type="component" value="Unassembled WGS sequence"/>
</dbReference>
<protein>
    <recommendedName>
        <fullName evidence="4">Terminase small subunit</fullName>
    </recommendedName>
</protein>
<accession>A0ABT8SJA6</accession>
<proteinExistence type="predicted"/>
<dbReference type="EMBL" id="JAUKTR010000001">
    <property type="protein sequence ID" value="MDO1558659.1"/>
    <property type="molecule type" value="Genomic_DNA"/>
</dbReference>
<evidence type="ECO:0000256" key="1">
    <source>
        <dbReference type="SAM" id="MobiDB-lite"/>
    </source>
</evidence>
<comment type="caution">
    <text evidence="2">The sequence shown here is derived from an EMBL/GenBank/DDBJ whole genome shotgun (WGS) entry which is preliminary data.</text>
</comment>
<name>A0ABT8SJA6_9CAUL</name>
<gene>
    <name evidence="2" type="ORF">Q0812_04355</name>
</gene>